<evidence type="ECO:0000313" key="1">
    <source>
        <dbReference type="EMBL" id="OBT92309.1"/>
    </source>
</evidence>
<proteinExistence type="predicted"/>
<dbReference type="EMBL" id="KV460269">
    <property type="protein sequence ID" value="OBT92309.1"/>
    <property type="molecule type" value="Genomic_DNA"/>
</dbReference>
<dbReference type="GeneID" id="28842754"/>
<evidence type="ECO:0000313" key="2">
    <source>
        <dbReference type="Proteomes" id="UP000091956"/>
    </source>
</evidence>
<organism evidence="1 2">
    <name type="scientific">Pseudogymnoascus verrucosus</name>
    <dbReference type="NCBI Taxonomy" id="342668"/>
    <lineage>
        <taxon>Eukaryota</taxon>
        <taxon>Fungi</taxon>
        <taxon>Dikarya</taxon>
        <taxon>Ascomycota</taxon>
        <taxon>Pezizomycotina</taxon>
        <taxon>Leotiomycetes</taxon>
        <taxon>Thelebolales</taxon>
        <taxon>Thelebolaceae</taxon>
        <taxon>Pseudogymnoascus</taxon>
    </lineage>
</organism>
<evidence type="ECO:0008006" key="3">
    <source>
        <dbReference type="Google" id="ProtNLM"/>
    </source>
</evidence>
<reference evidence="2" key="2">
    <citation type="journal article" date="2018" name="Nat. Commun.">
        <title>Extreme sensitivity to ultraviolet light in the fungal pathogen causing white-nose syndrome of bats.</title>
        <authorList>
            <person name="Palmer J.M."/>
            <person name="Drees K.P."/>
            <person name="Foster J.T."/>
            <person name="Lindner D.L."/>
        </authorList>
    </citation>
    <scope>NUCLEOTIDE SEQUENCE [LARGE SCALE GENOMIC DNA]</scope>
    <source>
        <strain evidence="2">UAMH 10579</strain>
    </source>
</reference>
<dbReference type="AlphaFoldDB" id="A0A1B8G8Z4"/>
<dbReference type="Proteomes" id="UP000091956">
    <property type="component" value="Unassembled WGS sequence"/>
</dbReference>
<keyword evidence="2" id="KW-1185">Reference proteome</keyword>
<gene>
    <name evidence="1" type="ORF">VE01_09368</name>
</gene>
<dbReference type="RefSeq" id="XP_018126042.1">
    <property type="nucleotide sequence ID" value="XM_018278782.1"/>
</dbReference>
<reference evidence="1 2" key="1">
    <citation type="submission" date="2016-03" db="EMBL/GenBank/DDBJ databases">
        <title>Comparative genomics of Pseudogymnoascus destructans, the fungus causing white-nose syndrome of bats.</title>
        <authorList>
            <person name="Palmer J.M."/>
            <person name="Drees K.P."/>
            <person name="Foster J.T."/>
            <person name="Lindner D.L."/>
        </authorList>
    </citation>
    <scope>NUCLEOTIDE SEQUENCE [LARGE SCALE GENOMIC DNA]</scope>
    <source>
        <strain evidence="1 2">UAMH 10579</strain>
    </source>
</reference>
<name>A0A1B8G8Z4_9PEZI</name>
<accession>A0A1B8G8Z4</accession>
<sequence>MPPHARLGKNMHSIRLARSVARVVVRDLRKITVETIQIRLLQHEKSAKDSNNRSTSINGSTGEILARQCITELCRGWPVYRDFSKWHNYRSLFTRDSAYVWTTWSGGLPIEKFIEVSINGRANGGFIAHRETGTLANRFTMKDIPIDINCDCRFIFFCKLEGKEWKVQYVKLFYEKDKVVPINGKTAPDFPKEELVKYTLRYQYLAVAQHSLGHPILNNLPNANNEGFRD</sequence>
<dbReference type="STRING" id="342668.A0A1B8G8Z4"/>
<protein>
    <recommendedName>
        <fullName evidence="3">SnoaL-like domain-containing protein</fullName>
    </recommendedName>
</protein>